<dbReference type="EMBL" id="JAHEAC010000063">
    <property type="protein sequence ID" value="MBX8644448.1"/>
    <property type="molecule type" value="Genomic_DNA"/>
</dbReference>
<gene>
    <name evidence="2" type="ORF">KIY12_06990</name>
</gene>
<keyword evidence="1" id="KW-0238">DNA-binding</keyword>
<comment type="caution">
    <text evidence="2">The sequence shown here is derived from an EMBL/GenBank/DDBJ whole genome shotgun (WGS) entry which is preliminary data.</text>
</comment>
<dbReference type="Proteomes" id="UP000750197">
    <property type="component" value="Unassembled WGS sequence"/>
</dbReference>
<evidence type="ECO:0000256" key="1">
    <source>
        <dbReference type="ARBA" id="ARBA00023125"/>
    </source>
</evidence>
<dbReference type="InterPro" id="IPR010095">
    <property type="entry name" value="Cas12f1-like_TNB"/>
</dbReference>
<dbReference type="GO" id="GO:0003677">
    <property type="term" value="F:DNA binding"/>
    <property type="evidence" value="ECO:0007669"/>
    <property type="project" value="UniProtKB-KW"/>
</dbReference>
<evidence type="ECO:0000313" key="3">
    <source>
        <dbReference type="Proteomes" id="UP000750197"/>
    </source>
</evidence>
<evidence type="ECO:0000313" key="2">
    <source>
        <dbReference type="EMBL" id="MBX8644448.1"/>
    </source>
</evidence>
<dbReference type="AlphaFoldDB" id="A0A8J7YPC9"/>
<protein>
    <submittedName>
        <fullName evidence="2">IS200/IS605 family accessory protein TnpB-related protein</fullName>
    </submittedName>
</protein>
<proteinExistence type="predicted"/>
<name>A0A8J7YPC9_9ARCH</name>
<organism evidence="2 3">
    <name type="scientific">Candidatus Sysuiplasma superficiale</name>
    <dbReference type="NCBI Taxonomy" id="2823368"/>
    <lineage>
        <taxon>Archaea</taxon>
        <taxon>Methanobacteriati</taxon>
        <taxon>Thermoplasmatota</taxon>
        <taxon>Thermoplasmata</taxon>
        <taxon>Candidatus Sysuiplasmatales</taxon>
        <taxon>Candidatus Sysuiplasmataceae</taxon>
        <taxon>Candidatus Sysuiplasma</taxon>
    </lineage>
</organism>
<sequence length="273" mass="31849">MVNHCIDRGIETDITSKFKLHHIVYRELHSELHTRYIYSARDKACAILKNYRKLLKKKAVRKPHFRKPFLYLDGSVCKIIDGILRIPTQPRQFVEIPLNSHTVEVLSQPNLKLGSVTMTAFTLVIAFPKEIDTIEPDGYMGIDRNLENITVADTEGNVQVINLHEATLAKQQFREAISHFKRNDVRIRRKIAGMHGRIEKERVKRTLHNASKLVVDYARERNMAIVMEDIKGIRKLYQKGNGQGRQYRGRTASWSYFEFQRQIEYKAQWGVCQ</sequence>
<accession>A0A8J7YPC9</accession>
<reference evidence="2" key="1">
    <citation type="submission" date="2021-05" db="EMBL/GenBank/DDBJ databases">
        <title>Genomic insights into ecological role and evolution of a novel Thermoplasmata order Candidatus Sysuiplasmatales.</title>
        <authorList>
            <person name="Yuan Y."/>
        </authorList>
    </citation>
    <scope>NUCLEOTIDE SEQUENCE</scope>
    <source>
        <strain evidence="2">TUT19-bin139</strain>
    </source>
</reference>
<dbReference type="NCBIfam" id="TIGR01766">
    <property type="entry name" value="IS200/IS605 family accessory protein TnpB-like domain"/>
    <property type="match status" value="1"/>
</dbReference>